<reference evidence="8" key="1">
    <citation type="submission" date="2020-03" db="EMBL/GenBank/DDBJ databases">
        <title>Studies in the Genomics of Life Span.</title>
        <authorList>
            <person name="Glass D."/>
        </authorList>
    </citation>
    <scope>NUCLEOTIDE SEQUENCE</scope>
    <source>
        <strain evidence="8">SUZIE</strain>
        <tissue evidence="8">Muscle</tissue>
    </source>
</reference>
<dbReference type="AlphaFoldDB" id="A0AA41MIH1"/>
<dbReference type="InterPro" id="IPR047008">
    <property type="entry name" value="XRN1_SH3_sf"/>
</dbReference>
<keyword evidence="9" id="KW-1185">Reference proteome</keyword>
<dbReference type="Proteomes" id="UP001166674">
    <property type="component" value="Unassembled WGS sequence"/>
</dbReference>
<organism evidence="8 9">
    <name type="scientific">Sciurus carolinensis</name>
    <name type="common">Eastern gray squirrel</name>
    <dbReference type="NCBI Taxonomy" id="30640"/>
    <lineage>
        <taxon>Eukaryota</taxon>
        <taxon>Metazoa</taxon>
        <taxon>Chordata</taxon>
        <taxon>Craniata</taxon>
        <taxon>Vertebrata</taxon>
        <taxon>Euteleostomi</taxon>
        <taxon>Mammalia</taxon>
        <taxon>Eutheria</taxon>
        <taxon>Euarchontoglires</taxon>
        <taxon>Glires</taxon>
        <taxon>Rodentia</taxon>
        <taxon>Sciuromorpha</taxon>
        <taxon>Sciuridae</taxon>
        <taxon>Sciurinae</taxon>
        <taxon>Sciurini</taxon>
        <taxon>Sciurus</taxon>
    </lineage>
</organism>
<keyword evidence="3" id="KW-0418">Kinase</keyword>
<feature type="domain" description="5'-3' exoribonuclease 1 SH3-like" evidence="7">
    <location>
        <begin position="83"/>
        <end position="121"/>
    </location>
</feature>
<dbReference type="Pfam" id="PF18129">
    <property type="entry name" value="SH3_12"/>
    <property type="match status" value="1"/>
</dbReference>
<dbReference type="GO" id="GO:0046167">
    <property type="term" value="P:glycerol-3-phosphate biosynthetic process"/>
    <property type="evidence" value="ECO:0007669"/>
    <property type="project" value="TreeGrafter"/>
</dbReference>
<feature type="domain" description="Xrn1 helical" evidence="6">
    <location>
        <begin position="31"/>
        <end position="81"/>
    </location>
</feature>
<keyword evidence="2" id="KW-0808">Transferase</keyword>
<evidence type="ECO:0000256" key="2">
    <source>
        <dbReference type="ARBA" id="ARBA00022679"/>
    </source>
</evidence>
<dbReference type="EMBL" id="JAATJV010188899">
    <property type="protein sequence ID" value="MBZ3872587.1"/>
    <property type="molecule type" value="Genomic_DNA"/>
</dbReference>
<evidence type="ECO:0000259" key="7">
    <source>
        <dbReference type="Pfam" id="PF18129"/>
    </source>
</evidence>
<feature type="region of interest" description="Disordered" evidence="4">
    <location>
        <begin position="219"/>
        <end position="267"/>
    </location>
</feature>
<feature type="domain" description="Carbohydrate kinase FGGY N-terminal" evidence="5">
    <location>
        <begin position="419"/>
        <end position="593"/>
    </location>
</feature>
<dbReference type="InterPro" id="IPR041412">
    <property type="entry name" value="Xrn1_helical"/>
</dbReference>
<dbReference type="InterPro" id="IPR043129">
    <property type="entry name" value="ATPase_NBD"/>
</dbReference>
<dbReference type="GO" id="GO:0006641">
    <property type="term" value="P:triglyceride metabolic process"/>
    <property type="evidence" value="ECO:0007669"/>
    <property type="project" value="TreeGrafter"/>
</dbReference>
<dbReference type="SUPFAM" id="SSF53067">
    <property type="entry name" value="Actin-like ATPase domain"/>
    <property type="match status" value="2"/>
</dbReference>
<feature type="compositionally biased region" description="Basic and acidic residues" evidence="4">
    <location>
        <begin position="281"/>
        <end position="297"/>
    </location>
</feature>
<dbReference type="Gene3D" id="2.30.30.750">
    <property type="match status" value="1"/>
</dbReference>
<feature type="region of interest" description="Disordered" evidence="4">
    <location>
        <begin position="331"/>
        <end position="352"/>
    </location>
</feature>
<evidence type="ECO:0000256" key="3">
    <source>
        <dbReference type="ARBA" id="ARBA00022777"/>
    </source>
</evidence>
<evidence type="ECO:0000313" key="9">
    <source>
        <dbReference type="Proteomes" id="UP001166674"/>
    </source>
</evidence>
<protein>
    <submittedName>
        <fullName evidence="8">5'-3' exoribonuclease 1</fullName>
    </submittedName>
</protein>
<dbReference type="InterPro" id="IPR041385">
    <property type="entry name" value="SH3_12"/>
</dbReference>
<evidence type="ECO:0000259" key="6">
    <source>
        <dbReference type="Pfam" id="PF17846"/>
    </source>
</evidence>
<dbReference type="GO" id="GO:0005739">
    <property type="term" value="C:mitochondrion"/>
    <property type="evidence" value="ECO:0007669"/>
    <property type="project" value="TreeGrafter"/>
</dbReference>
<dbReference type="InterPro" id="IPR018484">
    <property type="entry name" value="FGGY_N"/>
</dbReference>
<feature type="region of interest" description="Disordered" evidence="4">
    <location>
        <begin position="281"/>
        <end position="300"/>
    </location>
</feature>
<comment type="similarity">
    <text evidence="1">Belongs to the FGGY kinase family.</text>
</comment>
<name>A0AA41MIH1_SCICA</name>
<evidence type="ECO:0000313" key="8">
    <source>
        <dbReference type="EMBL" id="MBZ3872587.1"/>
    </source>
</evidence>
<dbReference type="Pfam" id="PF00370">
    <property type="entry name" value="FGGY_N"/>
    <property type="match status" value="1"/>
</dbReference>
<dbReference type="PANTHER" id="PTHR10196">
    <property type="entry name" value="SUGAR KINASE"/>
    <property type="match status" value="1"/>
</dbReference>
<evidence type="ECO:0000259" key="5">
    <source>
        <dbReference type="Pfam" id="PF00370"/>
    </source>
</evidence>
<feature type="compositionally biased region" description="Low complexity" evidence="4">
    <location>
        <begin position="257"/>
        <end position="266"/>
    </location>
</feature>
<accession>A0AA41MIH1</accession>
<comment type="caution">
    <text evidence="8">The sequence shown here is derived from an EMBL/GenBank/DDBJ whole genome shotgun (WGS) entry which is preliminary data.</text>
</comment>
<dbReference type="PANTHER" id="PTHR10196:SF68">
    <property type="entry name" value="GLYCEROL KINASE 5-RELATED"/>
    <property type="match status" value="1"/>
</dbReference>
<feature type="compositionally biased region" description="Polar residues" evidence="4">
    <location>
        <begin position="219"/>
        <end position="232"/>
    </location>
</feature>
<dbReference type="GO" id="GO:0006071">
    <property type="term" value="P:glycerol metabolic process"/>
    <property type="evidence" value="ECO:0007669"/>
    <property type="project" value="TreeGrafter"/>
</dbReference>
<gene>
    <name evidence="8" type="ORF">SUZIE_118685</name>
</gene>
<dbReference type="FunFam" id="3.30.420.40:FF:000102">
    <property type="entry name" value="Putative glycerol kinase 5"/>
    <property type="match status" value="1"/>
</dbReference>
<sequence>MGVPKFYRWISERYPCLSEVVKEHQEKITFKYDIERIIDDWILMGFLVGNDFIPHLPHLHINHDALPLLYGTYITILPELGANREADVLFEVLFDEEFPGGLTIRCSPGRGYRLPTSALVNLSHGSRSETGNQKLTAIVKPQPAANYCSSNPSVSSSHLGGLTHSPQSLFVPTQAPTKDDDEFCNIWQSLQGSGKIQQFQPTIREKGAVLPQEISQVTQQHKAGFNDNSIKYQQRKHDPHRKFKEECKSPKAEYRSQKSSSKQPSSGIENFLASLNIARENEVQSSHHGEPSNEEHLSPQSFAMKGTRMLKEILKIDGSDTMDHKNEMKKYGNEVTVSSNKRDEYGLSSQPKQNKKLASYVNKPYSANEYHNVPSVDNVCWPVPGQIPPVPTPVTELSRICSLVGMPQPDFSFLRTPQVENLYPQIGWVEIDPDILWTQFVAVIKDAIKAAGAQMNQIVGLGISTQRATFITWNRKTGKHFHNFISWQDLRAIELVKSWNNSLVMKLLHTSCRVLHFFTRSKRLLAASRFTFTTQQASLRLAWILQNLTEVQQAVEEENCCFGTIDTWLLYKLTKGSQYATDFSNASTTGLFDPYEVGDQQSAMFGECCFQTGDVKLTMGTGTFLDINTGNDPQHTVGGFYPLIGWKIGQEVVCLAEGNAGDTGSAIKWAQQLAAFFLHLASAILEPLNPY</sequence>
<feature type="compositionally biased region" description="Basic residues" evidence="4">
    <location>
        <begin position="233"/>
        <end position="242"/>
    </location>
</feature>
<evidence type="ECO:0000256" key="4">
    <source>
        <dbReference type="SAM" id="MobiDB-lite"/>
    </source>
</evidence>
<dbReference type="Pfam" id="PF17846">
    <property type="entry name" value="XRN_M"/>
    <property type="match status" value="1"/>
</dbReference>
<dbReference type="Gene3D" id="3.30.420.40">
    <property type="match status" value="2"/>
</dbReference>
<feature type="compositionally biased region" description="Basic and acidic residues" evidence="4">
    <location>
        <begin position="243"/>
        <end position="256"/>
    </location>
</feature>
<dbReference type="GO" id="GO:0016301">
    <property type="term" value="F:kinase activity"/>
    <property type="evidence" value="ECO:0007669"/>
    <property type="project" value="UniProtKB-KW"/>
</dbReference>
<proteinExistence type="inferred from homology"/>
<evidence type="ECO:0000256" key="1">
    <source>
        <dbReference type="ARBA" id="ARBA00009156"/>
    </source>
</evidence>